<feature type="domain" description="SAP" evidence="2">
    <location>
        <begin position="2"/>
        <end position="36"/>
    </location>
</feature>
<dbReference type="FunFam" id="1.10.720.30:FF:000001">
    <property type="entry name" value="E3 SUMO-protein ligase PIAS2 isoform 1"/>
    <property type="match status" value="1"/>
</dbReference>
<protein>
    <recommendedName>
        <fullName evidence="2">SAP domain-containing protein</fullName>
    </recommendedName>
</protein>
<accession>A0AAQ4D5Y4</accession>
<comment type="caution">
    <text evidence="3">The sequence shown here is derived from an EMBL/GenBank/DDBJ whole genome shotgun (WGS) entry which is preliminary data.</text>
</comment>
<reference evidence="3 4" key="1">
    <citation type="journal article" date="2023" name="Arcadia Sci">
        <title>De novo assembly of a long-read Amblyomma americanum tick genome.</title>
        <authorList>
            <person name="Chou S."/>
            <person name="Poskanzer K.E."/>
            <person name="Rollins M."/>
            <person name="Thuy-Boun P.S."/>
        </authorList>
    </citation>
    <scope>NUCLEOTIDE SEQUENCE [LARGE SCALE GENOMIC DNA]</scope>
    <source>
        <strain evidence="3">F_SG_1</strain>
        <tissue evidence="3">Salivary glands</tissue>
    </source>
</reference>
<dbReference type="SMART" id="SM00513">
    <property type="entry name" value="SAP"/>
    <property type="match status" value="1"/>
</dbReference>
<sequence>MILNFRVSELQVLLGFAGRNKSGKKTDLQGRALELLRVHSTPIFMKIRELHKQAVGPVTKLAGRCIAAPAPAEKLLPRCVRRLLPAERNTLLNRPRNRGSTRGHGSKLQTPARRTRHGGQSPVAQPSLQACCFESTVCKASEAETSAGRTGRAGEYASVPQQCCGCQFALIRGCIRPKAVWSCIRQ</sequence>
<evidence type="ECO:0000256" key="1">
    <source>
        <dbReference type="SAM" id="MobiDB-lite"/>
    </source>
</evidence>
<dbReference type="Gene3D" id="1.10.720.30">
    <property type="entry name" value="SAP domain"/>
    <property type="match status" value="1"/>
</dbReference>
<feature type="region of interest" description="Disordered" evidence="1">
    <location>
        <begin position="90"/>
        <end position="123"/>
    </location>
</feature>
<dbReference type="Pfam" id="PF02037">
    <property type="entry name" value="SAP"/>
    <property type="match status" value="1"/>
</dbReference>
<organism evidence="3 4">
    <name type="scientific">Amblyomma americanum</name>
    <name type="common">Lone star tick</name>
    <dbReference type="NCBI Taxonomy" id="6943"/>
    <lineage>
        <taxon>Eukaryota</taxon>
        <taxon>Metazoa</taxon>
        <taxon>Ecdysozoa</taxon>
        <taxon>Arthropoda</taxon>
        <taxon>Chelicerata</taxon>
        <taxon>Arachnida</taxon>
        <taxon>Acari</taxon>
        <taxon>Parasitiformes</taxon>
        <taxon>Ixodida</taxon>
        <taxon>Ixodoidea</taxon>
        <taxon>Ixodidae</taxon>
        <taxon>Amblyomminae</taxon>
        <taxon>Amblyomma</taxon>
    </lineage>
</organism>
<name>A0AAQ4D5Y4_AMBAM</name>
<dbReference type="Proteomes" id="UP001321473">
    <property type="component" value="Unassembled WGS sequence"/>
</dbReference>
<dbReference type="AlphaFoldDB" id="A0AAQ4D5Y4"/>
<evidence type="ECO:0000313" key="4">
    <source>
        <dbReference type="Proteomes" id="UP001321473"/>
    </source>
</evidence>
<dbReference type="PROSITE" id="PS50800">
    <property type="entry name" value="SAP"/>
    <property type="match status" value="1"/>
</dbReference>
<feature type="compositionally biased region" description="Basic residues" evidence="1">
    <location>
        <begin position="95"/>
        <end position="105"/>
    </location>
</feature>
<dbReference type="EMBL" id="JARKHS020034723">
    <property type="protein sequence ID" value="KAK8757874.1"/>
    <property type="molecule type" value="Genomic_DNA"/>
</dbReference>
<dbReference type="InterPro" id="IPR003034">
    <property type="entry name" value="SAP_dom"/>
</dbReference>
<proteinExistence type="predicted"/>
<gene>
    <name evidence="3" type="ORF">V5799_004491</name>
</gene>
<dbReference type="InterPro" id="IPR036361">
    <property type="entry name" value="SAP_dom_sf"/>
</dbReference>
<dbReference type="SUPFAM" id="SSF68906">
    <property type="entry name" value="SAP domain"/>
    <property type="match status" value="1"/>
</dbReference>
<keyword evidence="4" id="KW-1185">Reference proteome</keyword>
<evidence type="ECO:0000259" key="2">
    <source>
        <dbReference type="PROSITE" id="PS50800"/>
    </source>
</evidence>
<evidence type="ECO:0000313" key="3">
    <source>
        <dbReference type="EMBL" id="KAK8757874.1"/>
    </source>
</evidence>